<evidence type="ECO:0000256" key="16">
    <source>
        <dbReference type="ARBA" id="ARBA00040299"/>
    </source>
</evidence>
<dbReference type="PANTHER" id="PTHR46024:SF3">
    <property type="entry name" value="HISTONE-LYSINE N-METHYLTRANSFERASE SETDB2"/>
    <property type="match status" value="1"/>
</dbReference>
<name>A0A4Z2BQR4_9TELE</name>
<dbReference type="EMBL" id="SWLE01000012">
    <property type="protein sequence ID" value="TNM94068.1"/>
    <property type="molecule type" value="Genomic_DNA"/>
</dbReference>
<dbReference type="InterPro" id="IPR051516">
    <property type="entry name" value="SETDB_methyltransferase"/>
</dbReference>
<protein>
    <recommendedName>
        <fullName evidence="16">Histone-lysine N-methyltransferase SETDB2</fullName>
        <ecNumber evidence="15">2.1.1.366</ecNumber>
    </recommendedName>
    <alternativeName>
        <fullName evidence="17">SET domain bifurcated 2</fullName>
    </alternativeName>
</protein>
<dbReference type="GO" id="GO:0005694">
    <property type="term" value="C:chromosome"/>
    <property type="evidence" value="ECO:0007669"/>
    <property type="project" value="UniProtKB-SubCell"/>
</dbReference>
<keyword evidence="7" id="KW-0808">Transferase</keyword>
<feature type="region of interest" description="Disordered" evidence="19">
    <location>
        <begin position="428"/>
        <end position="494"/>
    </location>
</feature>
<comment type="catalytic activity">
    <reaction evidence="18">
        <text>N(6),N(6)-dimethyl-L-lysyl(9)-[histone H3] + S-adenosyl-L-methionine = N(6),N(6),N(6)-trimethyl-L-lysyl(9)-[histone H3] + S-adenosyl-L-homocysteine + H(+)</text>
        <dbReference type="Rhea" id="RHEA:60288"/>
        <dbReference type="Rhea" id="RHEA-COMP:15538"/>
        <dbReference type="Rhea" id="RHEA-COMP:15541"/>
        <dbReference type="ChEBI" id="CHEBI:15378"/>
        <dbReference type="ChEBI" id="CHEBI:57856"/>
        <dbReference type="ChEBI" id="CHEBI:59789"/>
        <dbReference type="ChEBI" id="CHEBI:61961"/>
        <dbReference type="ChEBI" id="CHEBI:61976"/>
        <dbReference type="EC" id="2.1.1.366"/>
    </reaction>
</comment>
<evidence type="ECO:0000313" key="23">
    <source>
        <dbReference type="EMBL" id="TNM94068.1"/>
    </source>
</evidence>
<keyword evidence="8" id="KW-0949">S-adenosyl-L-methionine</keyword>
<dbReference type="SMART" id="SM00391">
    <property type="entry name" value="MBD"/>
    <property type="match status" value="1"/>
</dbReference>
<keyword evidence="9" id="KW-0479">Metal-binding</keyword>
<dbReference type="Gene3D" id="2.170.270.10">
    <property type="entry name" value="SET domain"/>
    <property type="match status" value="2"/>
</dbReference>
<dbReference type="InterPro" id="IPR007728">
    <property type="entry name" value="Pre-SET_dom"/>
</dbReference>
<keyword evidence="5" id="KW-0489">Methyltransferase</keyword>
<dbReference type="GO" id="GO:0032259">
    <property type="term" value="P:methylation"/>
    <property type="evidence" value="ECO:0007669"/>
    <property type="project" value="UniProtKB-KW"/>
</dbReference>
<dbReference type="GO" id="GO:0005634">
    <property type="term" value="C:nucleus"/>
    <property type="evidence" value="ECO:0007669"/>
    <property type="project" value="UniProtKB-SubCell"/>
</dbReference>
<evidence type="ECO:0000256" key="4">
    <source>
        <dbReference type="ARBA" id="ARBA00022473"/>
    </source>
</evidence>
<dbReference type="Pfam" id="PF01429">
    <property type="entry name" value="MBD"/>
    <property type="match status" value="1"/>
</dbReference>
<feature type="domain" description="SET" evidence="20">
    <location>
        <begin position="358"/>
        <end position="570"/>
    </location>
</feature>
<keyword evidence="10" id="KW-0498">Mitosis</keyword>
<evidence type="ECO:0000259" key="20">
    <source>
        <dbReference type="PROSITE" id="PS50280"/>
    </source>
</evidence>
<evidence type="ECO:0000259" key="22">
    <source>
        <dbReference type="PROSITE" id="PS50868"/>
    </source>
</evidence>
<dbReference type="PANTHER" id="PTHR46024">
    <property type="entry name" value="HISTONE-LYSINE N-METHYLTRANSFERASE EGGLESS"/>
    <property type="match status" value="1"/>
</dbReference>
<dbReference type="GO" id="GO:0070828">
    <property type="term" value="P:heterochromatin organization"/>
    <property type="evidence" value="ECO:0007669"/>
    <property type="project" value="TreeGrafter"/>
</dbReference>
<keyword evidence="14" id="KW-0131">Cell cycle</keyword>
<feature type="domain" description="Pre-SET" evidence="21">
    <location>
        <begin position="294"/>
        <end position="355"/>
    </location>
</feature>
<dbReference type="GO" id="GO:0008270">
    <property type="term" value="F:zinc ion binding"/>
    <property type="evidence" value="ECO:0007669"/>
    <property type="project" value="InterPro"/>
</dbReference>
<evidence type="ECO:0000256" key="5">
    <source>
        <dbReference type="ARBA" id="ARBA00022603"/>
    </source>
</evidence>
<dbReference type="GO" id="GO:0140947">
    <property type="term" value="F:histone H3K9me2 methyltransferase activity"/>
    <property type="evidence" value="ECO:0007669"/>
    <property type="project" value="UniProtKB-EC"/>
</dbReference>
<evidence type="ECO:0000256" key="9">
    <source>
        <dbReference type="ARBA" id="ARBA00022723"/>
    </source>
</evidence>
<evidence type="ECO:0000256" key="6">
    <source>
        <dbReference type="ARBA" id="ARBA00022618"/>
    </source>
</evidence>
<evidence type="ECO:0000256" key="13">
    <source>
        <dbReference type="ARBA" id="ARBA00023242"/>
    </source>
</evidence>
<evidence type="ECO:0000256" key="8">
    <source>
        <dbReference type="ARBA" id="ARBA00022691"/>
    </source>
</evidence>
<dbReference type="PROSITE" id="PS50280">
    <property type="entry name" value="SET"/>
    <property type="match status" value="1"/>
</dbReference>
<evidence type="ECO:0000256" key="7">
    <source>
        <dbReference type="ARBA" id="ARBA00022679"/>
    </source>
</evidence>
<dbReference type="GO" id="GO:0051301">
    <property type="term" value="P:cell division"/>
    <property type="evidence" value="ECO:0007669"/>
    <property type="project" value="UniProtKB-KW"/>
</dbReference>
<keyword evidence="11" id="KW-0862">Zinc</keyword>
<keyword evidence="24" id="KW-1185">Reference proteome</keyword>
<evidence type="ECO:0000256" key="2">
    <source>
        <dbReference type="ARBA" id="ARBA00004286"/>
    </source>
</evidence>
<dbReference type="GO" id="GO:0010629">
    <property type="term" value="P:negative regulation of gene expression"/>
    <property type="evidence" value="ECO:0007669"/>
    <property type="project" value="TreeGrafter"/>
</dbReference>
<dbReference type="SMART" id="SM00468">
    <property type="entry name" value="PreSET"/>
    <property type="match status" value="1"/>
</dbReference>
<evidence type="ECO:0000256" key="19">
    <source>
        <dbReference type="SAM" id="MobiDB-lite"/>
    </source>
</evidence>
<evidence type="ECO:0000256" key="18">
    <source>
        <dbReference type="ARBA" id="ARBA00049087"/>
    </source>
</evidence>
<evidence type="ECO:0000256" key="14">
    <source>
        <dbReference type="ARBA" id="ARBA00023306"/>
    </source>
</evidence>
<dbReference type="SUPFAM" id="SSF82199">
    <property type="entry name" value="SET domain"/>
    <property type="match status" value="1"/>
</dbReference>
<dbReference type="Pfam" id="PF00856">
    <property type="entry name" value="SET"/>
    <property type="match status" value="1"/>
</dbReference>
<dbReference type="Proteomes" id="UP000516260">
    <property type="component" value="Chromosome 2"/>
</dbReference>
<gene>
    <name evidence="23" type="ORF">fugu_002244</name>
</gene>
<keyword evidence="6" id="KW-0132">Cell division</keyword>
<keyword evidence="12" id="KW-0156">Chromatin regulator</keyword>
<keyword evidence="4" id="KW-0217">Developmental protein</keyword>
<dbReference type="GO" id="GO:0003677">
    <property type="term" value="F:DNA binding"/>
    <property type="evidence" value="ECO:0007669"/>
    <property type="project" value="InterPro"/>
</dbReference>
<dbReference type="InterPro" id="IPR001214">
    <property type="entry name" value="SET_dom"/>
</dbReference>
<dbReference type="InterPro" id="IPR003616">
    <property type="entry name" value="Post-SET_dom"/>
</dbReference>
<comment type="caution">
    <text evidence="23">The sequence shown here is derived from an EMBL/GenBank/DDBJ whole genome shotgun (WGS) entry which is preliminary data.</text>
</comment>
<dbReference type="AlphaFoldDB" id="A0A4Z2BQR4"/>
<evidence type="ECO:0000256" key="1">
    <source>
        <dbReference type="ARBA" id="ARBA00004123"/>
    </source>
</evidence>
<organism evidence="23 24">
    <name type="scientific">Takifugu bimaculatus</name>
    <dbReference type="NCBI Taxonomy" id="433685"/>
    <lineage>
        <taxon>Eukaryota</taxon>
        <taxon>Metazoa</taxon>
        <taxon>Chordata</taxon>
        <taxon>Craniata</taxon>
        <taxon>Vertebrata</taxon>
        <taxon>Euteleostomi</taxon>
        <taxon>Actinopterygii</taxon>
        <taxon>Neopterygii</taxon>
        <taxon>Teleostei</taxon>
        <taxon>Neoteleostei</taxon>
        <taxon>Acanthomorphata</taxon>
        <taxon>Eupercaria</taxon>
        <taxon>Tetraodontiformes</taxon>
        <taxon>Tetradontoidea</taxon>
        <taxon>Tetraodontidae</taxon>
        <taxon>Takifugu</taxon>
    </lineage>
</organism>
<dbReference type="PROSITE" id="PS50867">
    <property type="entry name" value="PRE_SET"/>
    <property type="match status" value="1"/>
</dbReference>
<dbReference type="EC" id="2.1.1.366" evidence="15"/>
<accession>A0A4Z2BQR4</accession>
<dbReference type="InterPro" id="IPR046341">
    <property type="entry name" value="SET_dom_sf"/>
</dbReference>
<keyword evidence="13" id="KW-0539">Nucleus</keyword>
<evidence type="ECO:0000256" key="15">
    <source>
        <dbReference type="ARBA" id="ARBA00039052"/>
    </source>
</evidence>
<feature type="domain" description="Post-SET" evidence="22">
    <location>
        <begin position="577"/>
        <end position="593"/>
    </location>
</feature>
<dbReference type="Pfam" id="PF05033">
    <property type="entry name" value="Pre-SET"/>
    <property type="match status" value="1"/>
</dbReference>
<dbReference type="InterPro" id="IPR016177">
    <property type="entry name" value="DNA-bd_dom_sf"/>
</dbReference>
<keyword evidence="3" id="KW-0158">Chromosome</keyword>
<evidence type="ECO:0000256" key="3">
    <source>
        <dbReference type="ARBA" id="ARBA00022454"/>
    </source>
</evidence>
<proteinExistence type="predicted"/>
<comment type="subcellular location">
    <subcellularLocation>
        <location evidence="2">Chromosome</location>
    </subcellularLocation>
    <subcellularLocation>
        <location evidence="1">Nucleus</location>
    </subcellularLocation>
</comment>
<evidence type="ECO:0000256" key="12">
    <source>
        <dbReference type="ARBA" id="ARBA00022853"/>
    </source>
</evidence>
<reference evidence="23 24" key="1">
    <citation type="submission" date="2019-04" db="EMBL/GenBank/DDBJ databases">
        <title>The sequence and de novo assembly of Takifugu bimaculatus genome using PacBio and Hi-C technologies.</title>
        <authorList>
            <person name="Xu P."/>
            <person name="Liu B."/>
            <person name="Zhou Z."/>
        </authorList>
    </citation>
    <scope>NUCLEOTIDE SEQUENCE [LARGE SCALE GENOMIC DNA]</scope>
    <source>
        <strain evidence="23">TB-2018</strain>
        <tissue evidence="23">Muscle</tissue>
    </source>
</reference>
<evidence type="ECO:0000256" key="11">
    <source>
        <dbReference type="ARBA" id="ARBA00022833"/>
    </source>
</evidence>
<evidence type="ECO:0000256" key="17">
    <source>
        <dbReference type="ARBA" id="ARBA00042995"/>
    </source>
</evidence>
<evidence type="ECO:0000313" key="24">
    <source>
        <dbReference type="Proteomes" id="UP000516260"/>
    </source>
</evidence>
<evidence type="ECO:0000259" key="21">
    <source>
        <dbReference type="PROSITE" id="PS50867"/>
    </source>
</evidence>
<sequence length="607" mass="67369">MEMEEDSLDPEDVERAKAFWKKEDIDDVFHVVFGYLGNLKRVLKKNTATDREYVQGLKLLEALNCSASGLNRDSSVVQVVIGSGELMVPEDSLSSPCSSPAAFSPNRDFSAAASPGDLLPPLTPVQLHYRPHTCSKACLTTVPIMPQSVPLFWGQNPLKIPLLCGFKRLTARLPLTEGAELEDSEDSLDGDVIYKTPCGLSLRNYDDVMSFLLDTESYDILQVDFFTYNPFIQLDPPPSDRHQLPELDLSRGIEPTPVELCLGEGGAKPPNFRYRKDRWPHGCFLSRSLKLFSTCCDCVDGCSDAKQCACVAMTKEGRHYSHQRLEEPISSGVYECGPWCGCDRARCQNRLVQRGIRVRLQVFQTDNCGWGVRCRDDLDRGTFVCTYAGVILQRAQSSITPPSPKLPRIELPSDDEVQVVTEWLVPSQEDGKSAVMEGSSPPLHVPVIQRPADAKTPQDRDKKGPPGGQQPAATLAAMSDEPTSDVCRSNGSEMEKKNMKSLKRVLTDVDTIIVDASKEGNVGRFFNHSCKPNLFLQNVFTDSHDLAFPVIAFFTSRVVKAGTELTWDYSTHVKRKQEVPCLCGSRDCTGHFAIEEKLCEMCEAEAQ</sequence>
<feature type="compositionally biased region" description="Basic and acidic residues" evidence="19">
    <location>
        <begin position="452"/>
        <end position="464"/>
    </location>
</feature>
<dbReference type="InterPro" id="IPR001739">
    <property type="entry name" value="Methyl_CpG_DNA-bd"/>
</dbReference>
<evidence type="ECO:0000256" key="10">
    <source>
        <dbReference type="ARBA" id="ARBA00022776"/>
    </source>
</evidence>
<dbReference type="SUPFAM" id="SSF54171">
    <property type="entry name" value="DNA-binding domain"/>
    <property type="match status" value="1"/>
</dbReference>
<dbReference type="SMART" id="SM00317">
    <property type="entry name" value="SET"/>
    <property type="match status" value="1"/>
</dbReference>
<dbReference type="PROSITE" id="PS50868">
    <property type="entry name" value="POST_SET"/>
    <property type="match status" value="1"/>
</dbReference>